<organism evidence="7">
    <name type="scientific">Schizaphis graminum</name>
    <name type="common">Green bug aphid</name>
    <dbReference type="NCBI Taxonomy" id="13262"/>
    <lineage>
        <taxon>Eukaryota</taxon>
        <taxon>Metazoa</taxon>
        <taxon>Ecdysozoa</taxon>
        <taxon>Arthropoda</taxon>
        <taxon>Hexapoda</taxon>
        <taxon>Insecta</taxon>
        <taxon>Pterygota</taxon>
        <taxon>Neoptera</taxon>
        <taxon>Paraneoptera</taxon>
        <taxon>Hemiptera</taxon>
        <taxon>Sternorrhyncha</taxon>
        <taxon>Aphidomorpha</taxon>
        <taxon>Aphidoidea</taxon>
        <taxon>Aphididae</taxon>
        <taxon>Aphidini</taxon>
        <taxon>Schizaphis</taxon>
    </lineage>
</organism>
<proteinExistence type="inferred from homology"/>
<evidence type="ECO:0000256" key="1">
    <source>
        <dbReference type="ARBA" id="ARBA00004141"/>
    </source>
</evidence>
<evidence type="ECO:0000256" key="3">
    <source>
        <dbReference type="ARBA" id="ARBA00022692"/>
    </source>
</evidence>
<gene>
    <name evidence="7" type="ORF">g.18055</name>
</gene>
<sequence>MDTIIYDKRGWFGLYNSRLVGGGVRFRQKRVNTNGEIDHGNYGAGWTEYDGKVISNNPWTYSKPTHLGNFLLYENRMVSDDEAGYELHVAGGLINGKLTIDEHMKQKWLDARVRRFYVRFQIYTPGVDLITVVEIRVNTDCGLMYTIITDVSAFRIQLKSLSRRRICMTCYIHLTNTILKYMLDNLYYVCMV</sequence>
<evidence type="ECO:0000313" key="7">
    <source>
        <dbReference type="EMBL" id="MBY22268.1"/>
    </source>
</evidence>
<reference evidence="7" key="1">
    <citation type="submission" date="2018-04" db="EMBL/GenBank/DDBJ databases">
        <title>Transcriptome of Schizaphis graminum biotype I.</title>
        <authorList>
            <person name="Scully E.D."/>
            <person name="Geib S.M."/>
            <person name="Palmer N.A."/>
            <person name="Koch K."/>
            <person name="Bradshaw J."/>
            <person name="Heng-Moss T."/>
            <person name="Sarath G."/>
        </authorList>
    </citation>
    <scope>NUCLEOTIDE SEQUENCE</scope>
</reference>
<evidence type="ECO:0000256" key="4">
    <source>
        <dbReference type="ARBA" id="ARBA00022989"/>
    </source>
</evidence>
<keyword evidence="5" id="KW-0472">Membrane</keyword>
<keyword evidence="3" id="KW-0812">Transmembrane</keyword>
<evidence type="ECO:0000256" key="2">
    <source>
        <dbReference type="ARBA" id="ARBA00007200"/>
    </source>
</evidence>
<dbReference type="AlphaFoldDB" id="A0A2S2NZ82"/>
<dbReference type="GO" id="GO:0016020">
    <property type="term" value="C:membrane"/>
    <property type="evidence" value="ECO:0007669"/>
    <property type="project" value="UniProtKB-SubCell"/>
</dbReference>
<keyword evidence="4" id="KW-1133">Transmembrane helix</keyword>
<evidence type="ECO:0000259" key="6">
    <source>
        <dbReference type="Pfam" id="PF20519"/>
    </source>
</evidence>
<comment type="similarity">
    <text evidence="2">Belongs to the polycystin family.</text>
</comment>
<name>A0A2S2NZ82_SCHGA</name>
<evidence type="ECO:0000256" key="5">
    <source>
        <dbReference type="ARBA" id="ARBA00023136"/>
    </source>
</evidence>
<dbReference type="Pfam" id="PF20519">
    <property type="entry name" value="Polycystin_dom"/>
    <property type="match status" value="1"/>
</dbReference>
<comment type="subcellular location">
    <subcellularLocation>
        <location evidence="1">Membrane</location>
        <topology evidence="1">Multi-pass membrane protein</topology>
    </subcellularLocation>
</comment>
<protein>
    <recommendedName>
        <fullName evidence="6">Polycystin domain-containing protein</fullName>
    </recommendedName>
</protein>
<feature type="domain" description="Polycystin" evidence="6">
    <location>
        <begin position="34"/>
        <end position="139"/>
    </location>
</feature>
<dbReference type="InterPro" id="IPR046791">
    <property type="entry name" value="Polycystin_dom"/>
</dbReference>
<dbReference type="EMBL" id="GGMR01009649">
    <property type="protein sequence ID" value="MBY22268.1"/>
    <property type="molecule type" value="Transcribed_RNA"/>
</dbReference>
<accession>A0A2S2NZ82</accession>